<evidence type="ECO:0000313" key="3">
    <source>
        <dbReference type="Proteomes" id="UP001162836"/>
    </source>
</evidence>
<dbReference type="Gene3D" id="4.10.810.10">
    <property type="entry name" value="Virus Scaffolding Protein, Chain A"/>
    <property type="match status" value="1"/>
</dbReference>
<dbReference type="InterPro" id="IPR014957">
    <property type="entry name" value="IDEAL_dom"/>
</dbReference>
<gene>
    <name evidence="2" type="ORF">LRS37_04515</name>
</gene>
<protein>
    <submittedName>
        <fullName evidence="2">IDEAL domain-containing protein</fullName>
    </submittedName>
</protein>
<dbReference type="Pfam" id="PF08858">
    <property type="entry name" value="IDEAL"/>
    <property type="match status" value="1"/>
</dbReference>
<dbReference type="SMART" id="SM00914">
    <property type="entry name" value="IDEAL"/>
    <property type="match status" value="1"/>
</dbReference>
<name>A0ABS8QFX8_9BACI</name>
<reference evidence="2 3" key="1">
    <citation type="journal article" date="2023" name="Antonie Van Leeuwenhoek">
        <title>Unveiling the genomic potential of a novel thermostable glycoside hydrolases producing Neobacillus sedimentimangrovi UE25.</title>
        <authorList>
            <person name="Ejaz U."/>
            <person name="Saleem F."/>
            <person name="Rashid R."/>
            <person name="Hasan K.A."/>
            <person name="Syed M.N."/>
            <person name="Sohail M."/>
        </authorList>
    </citation>
    <scope>NUCLEOTIDE SEQUENCE [LARGE SCALE GENOMIC DNA]</scope>
    <source>
        <strain evidence="2 3">UE25</strain>
    </source>
</reference>
<keyword evidence="3" id="KW-1185">Reference proteome</keyword>
<feature type="domain" description="IDEAL" evidence="1">
    <location>
        <begin position="61"/>
        <end position="92"/>
    </location>
</feature>
<accession>A0ABS8QFX8</accession>
<sequence>MITEKIKPFLEVIGMYREGDWIIDKKYKRLGRVSTVFSDGITAKIGGMTALRSFDQVDPAPLDIQQEDIKAMIDLALDTNDQKWFMELSEQLKGEGGHQNE</sequence>
<dbReference type="Proteomes" id="UP001162836">
    <property type="component" value="Unassembled WGS sequence"/>
</dbReference>
<comment type="caution">
    <text evidence="2">The sequence shown here is derived from an EMBL/GenBank/DDBJ whole genome shotgun (WGS) entry which is preliminary data.</text>
</comment>
<dbReference type="InterPro" id="IPR027393">
    <property type="entry name" value="Virus_scaffolding_prot_C"/>
</dbReference>
<organism evidence="2 3">
    <name type="scientific">Neobacillus sedimentimangrovi</name>
    <dbReference type="NCBI Taxonomy" id="2699460"/>
    <lineage>
        <taxon>Bacteria</taxon>
        <taxon>Bacillati</taxon>
        <taxon>Bacillota</taxon>
        <taxon>Bacilli</taxon>
        <taxon>Bacillales</taxon>
        <taxon>Bacillaceae</taxon>
        <taxon>Neobacillus</taxon>
    </lineage>
</organism>
<evidence type="ECO:0000313" key="2">
    <source>
        <dbReference type="EMBL" id="MCD4838144.1"/>
    </source>
</evidence>
<evidence type="ECO:0000259" key="1">
    <source>
        <dbReference type="SMART" id="SM00914"/>
    </source>
</evidence>
<dbReference type="EMBL" id="JAJODE010000008">
    <property type="protein sequence ID" value="MCD4838144.1"/>
    <property type="molecule type" value="Genomic_DNA"/>
</dbReference>
<proteinExistence type="predicted"/>